<keyword evidence="2" id="KW-0012">Acyltransferase</keyword>
<dbReference type="InterPro" id="IPR016181">
    <property type="entry name" value="Acyl_CoA_acyltransferase"/>
</dbReference>
<dbReference type="InterPro" id="IPR052729">
    <property type="entry name" value="Acyl/Acetyltrans_Enzymes"/>
</dbReference>
<feature type="domain" description="N-acetyltransferase" evidence="1">
    <location>
        <begin position="4"/>
        <end position="132"/>
    </location>
</feature>
<keyword evidence="3" id="KW-1185">Reference proteome</keyword>
<dbReference type="GO" id="GO:0016746">
    <property type="term" value="F:acyltransferase activity"/>
    <property type="evidence" value="ECO:0007669"/>
    <property type="project" value="UniProtKB-KW"/>
</dbReference>
<dbReference type="PANTHER" id="PTHR47237:SF1">
    <property type="entry name" value="SLL0310 PROTEIN"/>
    <property type="match status" value="1"/>
</dbReference>
<evidence type="ECO:0000313" key="2">
    <source>
        <dbReference type="EMBL" id="MCK0198373.1"/>
    </source>
</evidence>
<name>A0ABT0DEG6_9HYPH</name>
<dbReference type="RefSeq" id="WP_247030261.1">
    <property type="nucleotide sequence ID" value="NZ_JALKCH010000010.1"/>
</dbReference>
<dbReference type="Proteomes" id="UP001203284">
    <property type="component" value="Unassembled WGS sequence"/>
</dbReference>
<dbReference type="EMBL" id="JALKCH010000010">
    <property type="protein sequence ID" value="MCK0198373.1"/>
    <property type="molecule type" value="Genomic_DNA"/>
</dbReference>
<dbReference type="CDD" id="cd04301">
    <property type="entry name" value="NAT_SF"/>
    <property type="match status" value="1"/>
</dbReference>
<dbReference type="InterPro" id="IPR041496">
    <property type="entry name" value="YitH/HolE_GNAT"/>
</dbReference>
<dbReference type="PANTHER" id="PTHR47237">
    <property type="entry name" value="SLL0310 PROTEIN"/>
    <property type="match status" value="1"/>
</dbReference>
<dbReference type="Pfam" id="PF00583">
    <property type="entry name" value="Acetyltransf_1"/>
    <property type="match status" value="1"/>
</dbReference>
<keyword evidence="2" id="KW-0808">Transferase</keyword>
<accession>A0ABT0DEG6</accession>
<evidence type="ECO:0000313" key="3">
    <source>
        <dbReference type="Proteomes" id="UP001203284"/>
    </source>
</evidence>
<dbReference type="InterPro" id="IPR000182">
    <property type="entry name" value="GNAT_dom"/>
</dbReference>
<dbReference type="Pfam" id="PF18014">
    <property type="entry name" value="Acetyltransf_18"/>
    <property type="match status" value="1"/>
</dbReference>
<protein>
    <submittedName>
        <fullName evidence="2">GNAT family N-acetyltransferase</fullName>
        <ecNumber evidence="2">2.3.1.-</ecNumber>
    </submittedName>
</protein>
<dbReference type="EC" id="2.3.1.-" evidence="2"/>
<organism evidence="2 3">
    <name type="scientific">Ancylobacter crimeensis</name>
    <dbReference type="NCBI Taxonomy" id="2579147"/>
    <lineage>
        <taxon>Bacteria</taxon>
        <taxon>Pseudomonadati</taxon>
        <taxon>Pseudomonadota</taxon>
        <taxon>Alphaproteobacteria</taxon>
        <taxon>Hyphomicrobiales</taxon>
        <taxon>Xanthobacteraceae</taxon>
        <taxon>Ancylobacter</taxon>
    </lineage>
</organism>
<dbReference type="Gene3D" id="3.40.630.30">
    <property type="match status" value="1"/>
</dbReference>
<comment type="caution">
    <text evidence="2">The sequence shown here is derived from an EMBL/GenBank/DDBJ whole genome shotgun (WGS) entry which is preliminary data.</text>
</comment>
<proteinExistence type="predicted"/>
<dbReference type="Gene3D" id="3.40.630.90">
    <property type="match status" value="1"/>
</dbReference>
<gene>
    <name evidence="2" type="ORF">MWN34_15780</name>
</gene>
<evidence type="ECO:0000259" key="1">
    <source>
        <dbReference type="PROSITE" id="PS51186"/>
    </source>
</evidence>
<dbReference type="SUPFAM" id="SSF55729">
    <property type="entry name" value="Acyl-CoA N-acyltransferases (Nat)"/>
    <property type="match status" value="1"/>
</dbReference>
<reference evidence="2 3" key="1">
    <citation type="submission" date="2022-04" db="EMBL/GenBank/DDBJ databases">
        <authorList>
            <person name="Grouzdev D.S."/>
            <person name="Pantiukh K.S."/>
            <person name="Krutkina M.S."/>
        </authorList>
    </citation>
    <scope>NUCLEOTIDE SEQUENCE [LARGE SCALE GENOMIC DNA]</scope>
    <source>
        <strain evidence="2 3">6x-1</strain>
    </source>
</reference>
<dbReference type="PROSITE" id="PS51186">
    <property type="entry name" value="GNAT"/>
    <property type="match status" value="1"/>
</dbReference>
<sequence length="280" mass="30090">MNDVTIRRMRAGEIALAVDWAAREGWNPGMHDADCFAKADPQGFFLAAIDGEPVATISLVNYDAAFSFLGFYIVRPDLRGRGIGRALWQEARRHAGSRTIGLDGVLAQQANYARDGFRPAYRNIRFAGRPGTHAVQAAGMVGLASLPFSQIAASDALVFPAARDAFLRAWIGAPSHVGRALVENGRLAGWGVIRPVRHGYKIGPLVAEDAASAERIFMALAGVAGDAEIVLDVPEPNGLAVQLAARAHLQPVFETARMYTGPVRRVDLARLYGVTSFELG</sequence>